<keyword evidence="3" id="KW-1185">Reference proteome</keyword>
<keyword evidence="1" id="KW-1133">Transmembrane helix</keyword>
<feature type="transmembrane region" description="Helical" evidence="1">
    <location>
        <begin position="284"/>
        <end position="309"/>
    </location>
</feature>
<protein>
    <recommendedName>
        <fullName evidence="4">Gustatory receptor</fullName>
    </recommendedName>
</protein>
<feature type="transmembrane region" description="Helical" evidence="1">
    <location>
        <begin position="188"/>
        <end position="207"/>
    </location>
</feature>
<feature type="transmembrane region" description="Helical" evidence="1">
    <location>
        <begin position="56"/>
        <end position="81"/>
    </location>
</feature>
<feature type="transmembrane region" description="Helical" evidence="1">
    <location>
        <begin position="258"/>
        <end position="278"/>
    </location>
</feature>
<gene>
    <name evidence="2" type="primary">AVEN_85273_1</name>
    <name evidence="2" type="ORF">CDAR_122251</name>
</gene>
<evidence type="ECO:0008006" key="4">
    <source>
        <dbReference type="Google" id="ProtNLM"/>
    </source>
</evidence>
<feature type="transmembrane region" description="Helical" evidence="1">
    <location>
        <begin position="369"/>
        <end position="385"/>
    </location>
</feature>
<accession>A0AAV4WBL1</accession>
<organism evidence="2 3">
    <name type="scientific">Caerostris darwini</name>
    <dbReference type="NCBI Taxonomy" id="1538125"/>
    <lineage>
        <taxon>Eukaryota</taxon>
        <taxon>Metazoa</taxon>
        <taxon>Ecdysozoa</taxon>
        <taxon>Arthropoda</taxon>
        <taxon>Chelicerata</taxon>
        <taxon>Arachnida</taxon>
        <taxon>Araneae</taxon>
        <taxon>Araneomorphae</taxon>
        <taxon>Entelegynae</taxon>
        <taxon>Araneoidea</taxon>
        <taxon>Araneidae</taxon>
        <taxon>Caerostris</taxon>
    </lineage>
</organism>
<dbReference type="Proteomes" id="UP001054837">
    <property type="component" value="Unassembled WGS sequence"/>
</dbReference>
<feature type="transmembrane region" description="Helical" evidence="1">
    <location>
        <begin position="87"/>
        <end position="107"/>
    </location>
</feature>
<evidence type="ECO:0000313" key="2">
    <source>
        <dbReference type="EMBL" id="GIY79688.1"/>
    </source>
</evidence>
<proteinExistence type="predicted"/>
<evidence type="ECO:0000256" key="1">
    <source>
        <dbReference type="SAM" id="Phobius"/>
    </source>
</evidence>
<dbReference type="EMBL" id="BPLQ01014437">
    <property type="protein sequence ID" value="GIY79688.1"/>
    <property type="molecule type" value="Genomic_DNA"/>
</dbReference>
<name>A0AAV4WBL1_9ARAC</name>
<feature type="transmembrane region" description="Helical" evidence="1">
    <location>
        <begin position="128"/>
        <end position="149"/>
    </location>
</feature>
<reference evidence="2 3" key="1">
    <citation type="submission" date="2021-06" db="EMBL/GenBank/DDBJ databases">
        <title>Caerostris darwini draft genome.</title>
        <authorList>
            <person name="Kono N."/>
            <person name="Arakawa K."/>
        </authorList>
    </citation>
    <scope>NUCLEOTIDE SEQUENCE [LARGE SCALE GENOMIC DNA]</scope>
</reference>
<keyword evidence="1" id="KW-0812">Transmembrane</keyword>
<sequence>MEPSSKRSVRRKDGSEPRASSSEWYLKYCDRQNFYLKFLYYTGLLKESSITPRRQVVYKIVTVFLFFANVEFLVQTCIGFGNNMDNFFLKIALLNCLSYVVSSFVWYKMKKRNNYLSSLLSTLRWTRPLKLTAAQVFFLLYICSTPLFLTTVVVEFTRATSSDLRVYGLKINPYFATFLLYTRTSIQFFIYPTWINLVVMLFSVICLHVSRLIRLLRVDIERCSLTEFTTLKQVEIEKYVTKISGVVKLLQKVFSVPSFLLSTAHLCTCIPTLGMLVLPGGLSMPAVALGLMVFMFTNSFGGLLAYLWIAGGLPIEADRLKEALRSKLLQARLSENGVGGACPNGMKFLKVSNFELSGCEIVYFRRSSILALAGTILTYTVLLISKN</sequence>
<comment type="caution">
    <text evidence="2">The sequence shown here is derived from an EMBL/GenBank/DDBJ whole genome shotgun (WGS) entry which is preliminary data.</text>
</comment>
<dbReference type="AlphaFoldDB" id="A0AAV4WBL1"/>
<evidence type="ECO:0000313" key="3">
    <source>
        <dbReference type="Proteomes" id="UP001054837"/>
    </source>
</evidence>
<keyword evidence="1" id="KW-0472">Membrane</keyword>